<organism evidence="3 4">
    <name type="scientific">Sphingomonas jejuensis</name>
    <dbReference type="NCBI Taxonomy" id="904715"/>
    <lineage>
        <taxon>Bacteria</taxon>
        <taxon>Pseudomonadati</taxon>
        <taxon>Pseudomonadota</taxon>
        <taxon>Alphaproteobacteria</taxon>
        <taxon>Sphingomonadales</taxon>
        <taxon>Sphingomonadaceae</taxon>
        <taxon>Sphingomonas</taxon>
    </lineage>
</organism>
<dbReference type="PANTHER" id="PTHR13844">
    <property type="entry name" value="SWI/SNF-RELATED MATRIX-ASSOCIATED ACTIN-DEPENDENT REGULATOR OF CHROMATIN SUBFAMILY D"/>
    <property type="match status" value="1"/>
</dbReference>
<evidence type="ECO:0000313" key="4">
    <source>
        <dbReference type="Proteomes" id="UP000734218"/>
    </source>
</evidence>
<accession>A0ABX0XQM1</accession>
<dbReference type="Gene3D" id="1.10.245.10">
    <property type="entry name" value="SWIB/MDM2 domain"/>
    <property type="match status" value="1"/>
</dbReference>
<dbReference type="CDD" id="cd10567">
    <property type="entry name" value="SWIB-MDM2_like"/>
    <property type="match status" value="1"/>
</dbReference>
<dbReference type="InterPro" id="IPR003121">
    <property type="entry name" value="SWIB_MDM2_domain"/>
</dbReference>
<keyword evidence="4" id="KW-1185">Reference proteome</keyword>
<dbReference type="SUPFAM" id="SSF47592">
    <property type="entry name" value="SWIB/MDM2 domain"/>
    <property type="match status" value="1"/>
</dbReference>
<reference evidence="3 4" key="1">
    <citation type="submission" date="2020-03" db="EMBL/GenBank/DDBJ databases">
        <title>Genomic Encyclopedia of Type Strains, Phase IV (KMG-IV): sequencing the most valuable type-strain genomes for metagenomic binning, comparative biology and taxonomic classification.</title>
        <authorList>
            <person name="Goeker M."/>
        </authorList>
    </citation>
    <scope>NUCLEOTIDE SEQUENCE [LARGE SCALE GENOMIC DNA]</scope>
    <source>
        <strain evidence="3 4">DSM 27651</strain>
    </source>
</reference>
<evidence type="ECO:0000313" key="3">
    <source>
        <dbReference type="EMBL" id="NJC35012.1"/>
    </source>
</evidence>
<proteinExistence type="predicted"/>
<dbReference type="Proteomes" id="UP000734218">
    <property type="component" value="Unassembled WGS sequence"/>
</dbReference>
<protein>
    <submittedName>
        <fullName evidence="3">Chromatin remodeling complex protein RSC6</fullName>
    </submittedName>
</protein>
<feature type="compositionally biased region" description="Basic and acidic residues" evidence="1">
    <location>
        <begin position="22"/>
        <end position="38"/>
    </location>
</feature>
<name>A0ABX0XQM1_9SPHN</name>
<feature type="domain" description="DM2" evidence="2">
    <location>
        <begin position="51"/>
        <end position="128"/>
    </location>
</feature>
<dbReference type="Pfam" id="PF02201">
    <property type="entry name" value="SWIB"/>
    <property type="match status" value="1"/>
</dbReference>
<gene>
    <name evidence="3" type="ORF">GGR88_002526</name>
</gene>
<evidence type="ECO:0000256" key="1">
    <source>
        <dbReference type="SAM" id="MobiDB-lite"/>
    </source>
</evidence>
<evidence type="ECO:0000259" key="2">
    <source>
        <dbReference type="PROSITE" id="PS51925"/>
    </source>
</evidence>
<comment type="caution">
    <text evidence="3">The sequence shown here is derived from an EMBL/GenBank/DDBJ whole genome shotgun (WGS) entry which is preliminary data.</text>
</comment>
<sequence length="131" mass="14285">MSVTGVKAQPFRAGREQIMARTAEKRGKDETKAAEKKVKATGKPAGGARGGITAPVTPSADLAEIVGKDDLPRSEVVSKVWDYIKKHDLQDAKDRRQINGDDKLQKIFGKKSVSMFEMNKHLSAHLSAKKA</sequence>
<dbReference type="InterPro" id="IPR019835">
    <property type="entry name" value="SWIB_domain"/>
</dbReference>
<dbReference type="RefSeq" id="WP_245196913.1">
    <property type="nucleotide sequence ID" value="NZ_JAATJE010000002.1"/>
</dbReference>
<feature type="region of interest" description="Disordered" evidence="1">
    <location>
        <begin position="1"/>
        <end position="55"/>
    </location>
</feature>
<dbReference type="EMBL" id="JAATJE010000002">
    <property type="protein sequence ID" value="NJC35012.1"/>
    <property type="molecule type" value="Genomic_DNA"/>
</dbReference>
<dbReference type="SMART" id="SM00151">
    <property type="entry name" value="SWIB"/>
    <property type="match status" value="1"/>
</dbReference>
<dbReference type="PROSITE" id="PS51925">
    <property type="entry name" value="SWIB_MDM2"/>
    <property type="match status" value="1"/>
</dbReference>
<dbReference type="InterPro" id="IPR036885">
    <property type="entry name" value="SWIB_MDM2_dom_sf"/>
</dbReference>